<evidence type="ECO:0000256" key="1">
    <source>
        <dbReference type="ARBA" id="ARBA00012344"/>
    </source>
</evidence>
<dbReference type="PANTHER" id="PTHR12192:SF2">
    <property type="entry name" value="GLUTATHIONE-SPECIFIC GAMMA-GLUTAMYLCYCLOTRANSFERASE 2"/>
    <property type="match status" value="1"/>
</dbReference>
<reference evidence="4" key="1">
    <citation type="journal article" date="2020" name="bioRxiv">
        <title>Hybrid origin of Populus tomentosa Carr. identified through genome sequencing and phylogenomic analysis.</title>
        <authorList>
            <person name="An X."/>
            <person name="Gao K."/>
            <person name="Chen Z."/>
            <person name="Li J."/>
            <person name="Yang X."/>
            <person name="Yang X."/>
            <person name="Zhou J."/>
            <person name="Guo T."/>
            <person name="Zhao T."/>
            <person name="Huang S."/>
            <person name="Miao D."/>
            <person name="Khan W.U."/>
            <person name="Rao P."/>
            <person name="Ye M."/>
            <person name="Lei B."/>
            <person name="Liao W."/>
            <person name="Wang J."/>
            <person name="Ji L."/>
            <person name="Li Y."/>
            <person name="Guo B."/>
            <person name="Mustafa N.S."/>
            <person name="Li S."/>
            <person name="Yun Q."/>
            <person name="Keller S.R."/>
            <person name="Mao J."/>
            <person name="Zhang R."/>
            <person name="Strauss S.H."/>
        </authorList>
    </citation>
    <scope>NUCLEOTIDE SEQUENCE</scope>
    <source>
        <strain evidence="4">GM15</strain>
        <tissue evidence="4">Leaf</tissue>
    </source>
</reference>
<gene>
    <name evidence="4" type="ORF">POTOM_061487</name>
</gene>
<protein>
    <recommendedName>
        <fullName evidence="1">glutathione-specific gamma-glutamylcyclotransferase</fullName>
        <ecNumber evidence="1">4.3.2.7</ecNumber>
    </recommendedName>
</protein>
<dbReference type="Pfam" id="PF04752">
    <property type="entry name" value="ChaC"/>
    <property type="match status" value="1"/>
</dbReference>
<accession>A0A8X8BVE1</accession>
<feature type="signal peptide" evidence="3">
    <location>
        <begin position="1"/>
        <end position="29"/>
    </location>
</feature>
<dbReference type="EMBL" id="JAAWWB010001635">
    <property type="protein sequence ID" value="KAG6735846.1"/>
    <property type="molecule type" value="Genomic_DNA"/>
</dbReference>
<dbReference type="GO" id="GO:0061928">
    <property type="term" value="F:glutathione specific gamma-glutamylcyclotransferase activity"/>
    <property type="evidence" value="ECO:0007669"/>
    <property type="project" value="UniProtKB-EC"/>
</dbReference>
<dbReference type="PANTHER" id="PTHR12192">
    <property type="entry name" value="CATION TRANSPORT PROTEIN CHAC-RELATED"/>
    <property type="match status" value="1"/>
</dbReference>
<dbReference type="OrthoDB" id="1933483at2759"/>
<dbReference type="EC" id="4.3.2.7" evidence="1"/>
<dbReference type="CDD" id="cd06661">
    <property type="entry name" value="GGCT_like"/>
    <property type="match status" value="1"/>
</dbReference>
<feature type="chain" id="PRO_5036503090" description="glutathione-specific gamma-glutamylcyclotransferase" evidence="3">
    <location>
        <begin position="30"/>
        <end position="130"/>
    </location>
</feature>
<dbReference type="Proteomes" id="UP000886885">
    <property type="component" value="Unassembled WGS sequence"/>
</dbReference>
<evidence type="ECO:0000313" key="5">
    <source>
        <dbReference type="Proteomes" id="UP000886885"/>
    </source>
</evidence>
<dbReference type="InterPro" id="IPR006840">
    <property type="entry name" value="ChaC"/>
</dbReference>
<evidence type="ECO:0000256" key="3">
    <source>
        <dbReference type="SAM" id="SignalP"/>
    </source>
</evidence>
<keyword evidence="2" id="KW-0456">Lyase</keyword>
<sequence>MFMAEMDETPLLLLLFAVLDLLKTLLLVALEAGGEKWKNGSLWVFGYGSLIWKAGFNYDDRVIGFNKVYCRVFYQGSTDHRGATEHPGRTLTLEPTDGEVCEIKAAHQLLKTIPHSDGSIRVDRVLVFNK</sequence>
<dbReference type="GO" id="GO:0005737">
    <property type="term" value="C:cytoplasm"/>
    <property type="evidence" value="ECO:0007669"/>
    <property type="project" value="TreeGrafter"/>
</dbReference>
<proteinExistence type="predicted"/>
<organism evidence="4 5">
    <name type="scientific">Populus tomentosa</name>
    <name type="common">Chinese white poplar</name>
    <dbReference type="NCBI Taxonomy" id="118781"/>
    <lineage>
        <taxon>Eukaryota</taxon>
        <taxon>Viridiplantae</taxon>
        <taxon>Streptophyta</taxon>
        <taxon>Embryophyta</taxon>
        <taxon>Tracheophyta</taxon>
        <taxon>Spermatophyta</taxon>
        <taxon>Magnoliopsida</taxon>
        <taxon>eudicotyledons</taxon>
        <taxon>Gunneridae</taxon>
        <taxon>Pentapetalae</taxon>
        <taxon>rosids</taxon>
        <taxon>fabids</taxon>
        <taxon>Malpighiales</taxon>
        <taxon>Salicaceae</taxon>
        <taxon>Saliceae</taxon>
        <taxon>Populus</taxon>
    </lineage>
</organism>
<keyword evidence="3" id="KW-0732">Signal</keyword>
<name>A0A8X8BVE1_POPTO</name>
<evidence type="ECO:0000256" key="2">
    <source>
        <dbReference type="ARBA" id="ARBA00023239"/>
    </source>
</evidence>
<dbReference type="InterPro" id="IPR013024">
    <property type="entry name" value="GGCT-like"/>
</dbReference>
<dbReference type="GO" id="GO:0006751">
    <property type="term" value="P:glutathione catabolic process"/>
    <property type="evidence" value="ECO:0007669"/>
    <property type="project" value="InterPro"/>
</dbReference>
<keyword evidence="5" id="KW-1185">Reference proteome</keyword>
<comment type="caution">
    <text evidence="4">The sequence shown here is derived from an EMBL/GenBank/DDBJ whole genome shotgun (WGS) entry which is preliminary data.</text>
</comment>
<dbReference type="AlphaFoldDB" id="A0A8X8BVE1"/>
<evidence type="ECO:0000313" key="4">
    <source>
        <dbReference type="EMBL" id="KAG6735846.1"/>
    </source>
</evidence>